<sequence>MPDTSKDLNAPIIKRRSAIGTLGLGALATWAGTSPASAFFFGKQESVDLSGLPSQWVALQGRNLNDYANYLAGLRLKYVTPRQVIEAHAKRRGSVWNSLPPKQLWKNMVPTLKAVDKVGAQIGRPVKEVISAYRSPSYNARCAGARRGSWHQSNVAVDVKFPVSSWTVSKTSRSLRSRGLFQGGVGHYSSFTHIDTRGQNVDW</sequence>
<dbReference type="InterPro" id="IPR009045">
    <property type="entry name" value="Zn_M74/Hedgehog-like"/>
</dbReference>
<organism evidence="2 3">
    <name type="scientific">Haloferula rosea</name>
    <dbReference type="NCBI Taxonomy" id="490093"/>
    <lineage>
        <taxon>Bacteria</taxon>
        <taxon>Pseudomonadati</taxon>
        <taxon>Verrucomicrobiota</taxon>
        <taxon>Verrucomicrobiia</taxon>
        <taxon>Verrucomicrobiales</taxon>
        <taxon>Verrucomicrobiaceae</taxon>
        <taxon>Haloferula</taxon>
    </lineage>
</organism>
<dbReference type="Proteomes" id="UP000658278">
    <property type="component" value="Unassembled WGS sequence"/>
</dbReference>
<evidence type="ECO:0000313" key="3">
    <source>
        <dbReference type="Proteomes" id="UP000658278"/>
    </source>
</evidence>
<reference evidence="2" key="1">
    <citation type="submission" date="2021-01" db="EMBL/GenBank/DDBJ databases">
        <title>Modified the classification status of verrucomicrobia.</title>
        <authorList>
            <person name="Feng X."/>
        </authorList>
    </citation>
    <scope>NUCLEOTIDE SEQUENCE</scope>
    <source>
        <strain evidence="2">KCTC 22201</strain>
    </source>
</reference>
<gene>
    <name evidence="2" type="ORF">JIN81_15435</name>
</gene>
<dbReference type="EMBL" id="JAENII010000013">
    <property type="protein sequence ID" value="MBK1828425.1"/>
    <property type="molecule type" value="Genomic_DNA"/>
</dbReference>
<protein>
    <submittedName>
        <fullName evidence="2">DUF882 domain-containing protein</fullName>
    </submittedName>
</protein>
<feature type="domain" description="Peptidase M15A C-terminal" evidence="1">
    <location>
        <begin position="102"/>
        <end position="195"/>
    </location>
</feature>
<dbReference type="InterPro" id="IPR006311">
    <property type="entry name" value="TAT_signal"/>
</dbReference>
<dbReference type="PROSITE" id="PS51318">
    <property type="entry name" value="TAT"/>
    <property type="match status" value="1"/>
</dbReference>
<dbReference type="AlphaFoldDB" id="A0A934VH96"/>
<dbReference type="InterPro" id="IPR013230">
    <property type="entry name" value="Peptidase_M15A_C"/>
</dbReference>
<dbReference type="Pfam" id="PF08291">
    <property type="entry name" value="Peptidase_M15_3"/>
    <property type="match status" value="1"/>
</dbReference>
<name>A0A934VH96_9BACT</name>
<comment type="caution">
    <text evidence="2">The sequence shown here is derived from an EMBL/GenBank/DDBJ whole genome shotgun (WGS) entry which is preliminary data.</text>
</comment>
<evidence type="ECO:0000259" key="1">
    <source>
        <dbReference type="Pfam" id="PF08291"/>
    </source>
</evidence>
<proteinExistence type="predicted"/>
<dbReference type="Gene3D" id="3.30.1380.10">
    <property type="match status" value="1"/>
</dbReference>
<evidence type="ECO:0000313" key="2">
    <source>
        <dbReference type="EMBL" id="MBK1828425.1"/>
    </source>
</evidence>
<dbReference type="RefSeq" id="WP_200281800.1">
    <property type="nucleotide sequence ID" value="NZ_JAENII010000013.1"/>
</dbReference>
<accession>A0A934VH96</accession>
<dbReference type="SUPFAM" id="SSF55166">
    <property type="entry name" value="Hedgehog/DD-peptidase"/>
    <property type="match status" value="1"/>
</dbReference>
<keyword evidence="3" id="KW-1185">Reference proteome</keyword>